<dbReference type="EMBL" id="JAODUO010000178">
    <property type="protein sequence ID" value="KAK2187110.1"/>
    <property type="molecule type" value="Genomic_DNA"/>
</dbReference>
<comment type="subcellular location">
    <subcellularLocation>
        <location evidence="1">Cytoplasm</location>
        <location evidence="1">Cytosol</location>
    </subcellularLocation>
</comment>
<comment type="caution">
    <text evidence="5">The sequence shown here is derived from an EMBL/GenBank/DDBJ whole genome shotgun (WGS) entry which is preliminary data.</text>
</comment>
<dbReference type="InterPro" id="IPR007317">
    <property type="entry name" value="GET4"/>
</dbReference>
<dbReference type="GO" id="GO:0045048">
    <property type="term" value="P:protein insertion into ER membrane"/>
    <property type="evidence" value="ECO:0007669"/>
    <property type="project" value="InterPro"/>
</dbReference>
<keyword evidence="4" id="KW-0963">Cytoplasm</keyword>
<evidence type="ECO:0000256" key="1">
    <source>
        <dbReference type="ARBA" id="ARBA00004514"/>
    </source>
</evidence>
<comment type="similarity">
    <text evidence="2">Belongs to the GET4 family.</text>
</comment>
<dbReference type="Gene3D" id="1.25.40.10">
    <property type="entry name" value="Tetratricopeptide repeat domain"/>
    <property type="match status" value="1"/>
</dbReference>
<evidence type="ECO:0000313" key="5">
    <source>
        <dbReference type="EMBL" id="KAK2187110.1"/>
    </source>
</evidence>
<sequence>MASGRGGTERVLAKLKRSVEAGNYYEAHQMYRTLYFRYSNKNKFTDALDILYSGAVMLLRHKQLESGSDLALLFVDVLNKSSTPPDDDNLVKLGALHRMIGHDIPERLTYVHAALKWSGETSELKCKLGHPKLHQKFAWTFWREKNYAQSRYHFLHSSDGEGCAAMLIEYQVTAGFQSEIDMFIAQAVLQYLCLKNLVCVL</sequence>
<evidence type="ECO:0008006" key="7">
    <source>
        <dbReference type="Google" id="ProtNLM"/>
    </source>
</evidence>
<gene>
    <name evidence="5" type="ORF">NP493_179g04051</name>
</gene>
<organism evidence="5 6">
    <name type="scientific">Ridgeia piscesae</name>
    <name type="common">Tubeworm</name>
    <dbReference type="NCBI Taxonomy" id="27915"/>
    <lineage>
        <taxon>Eukaryota</taxon>
        <taxon>Metazoa</taxon>
        <taxon>Spiralia</taxon>
        <taxon>Lophotrochozoa</taxon>
        <taxon>Annelida</taxon>
        <taxon>Polychaeta</taxon>
        <taxon>Sedentaria</taxon>
        <taxon>Canalipalpata</taxon>
        <taxon>Sabellida</taxon>
        <taxon>Siboglinidae</taxon>
        <taxon>Ridgeia</taxon>
    </lineage>
</organism>
<dbReference type="Pfam" id="PF04190">
    <property type="entry name" value="GET4"/>
    <property type="match status" value="1"/>
</dbReference>
<reference evidence="5" key="1">
    <citation type="journal article" date="2023" name="Mol. Biol. Evol.">
        <title>Third-Generation Sequencing Reveals the Adaptive Role of the Epigenome in Three Deep-Sea Polychaetes.</title>
        <authorList>
            <person name="Perez M."/>
            <person name="Aroh O."/>
            <person name="Sun Y."/>
            <person name="Lan Y."/>
            <person name="Juniper S.K."/>
            <person name="Young C.R."/>
            <person name="Angers B."/>
            <person name="Qian P.Y."/>
        </authorList>
    </citation>
    <scope>NUCLEOTIDE SEQUENCE</scope>
    <source>
        <strain evidence="5">R07B-5</strain>
    </source>
</reference>
<keyword evidence="6" id="KW-1185">Reference proteome</keyword>
<dbReference type="Proteomes" id="UP001209878">
    <property type="component" value="Unassembled WGS sequence"/>
</dbReference>
<evidence type="ECO:0000256" key="2">
    <source>
        <dbReference type="ARBA" id="ARBA00005351"/>
    </source>
</evidence>
<accession>A0AAD9P375</accession>
<protein>
    <recommendedName>
        <fullName evidence="7">Golgi to ER traffic protein 4 homolog</fullName>
    </recommendedName>
</protein>
<dbReference type="AlphaFoldDB" id="A0AAD9P375"/>
<keyword evidence="3" id="KW-0813">Transport</keyword>
<dbReference type="PANTHER" id="PTHR12875">
    <property type="entry name" value="GOLGI TO ER TRAFFIC PROTEIN 4 HOMOLOG"/>
    <property type="match status" value="1"/>
</dbReference>
<dbReference type="GO" id="GO:0071818">
    <property type="term" value="C:BAT3 complex"/>
    <property type="evidence" value="ECO:0007669"/>
    <property type="project" value="TreeGrafter"/>
</dbReference>
<name>A0AAD9P375_RIDPI</name>
<evidence type="ECO:0000313" key="6">
    <source>
        <dbReference type="Proteomes" id="UP001209878"/>
    </source>
</evidence>
<dbReference type="FunFam" id="1.25.40.10:FF:000060">
    <property type="entry name" value="Golgi to ER traffic protein 4 homolog"/>
    <property type="match status" value="1"/>
</dbReference>
<dbReference type="PANTHER" id="PTHR12875:SF0">
    <property type="entry name" value="GOLGI TO ER TRAFFIC PROTEIN 4 HOMOLOG"/>
    <property type="match status" value="1"/>
</dbReference>
<dbReference type="InterPro" id="IPR011990">
    <property type="entry name" value="TPR-like_helical_dom_sf"/>
</dbReference>
<evidence type="ECO:0000256" key="4">
    <source>
        <dbReference type="ARBA" id="ARBA00022490"/>
    </source>
</evidence>
<evidence type="ECO:0000256" key="3">
    <source>
        <dbReference type="ARBA" id="ARBA00022448"/>
    </source>
</evidence>
<proteinExistence type="inferred from homology"/>